<comment type="caution">
    <text evidence="10">The sequence shown here is derived from an EMBL/GenBank/DDBJ whole genome shotgun (WGS) entry which is preliminary data.</text>
</comment>
<comment type="subcellular location">
    <subcellularLocation>
        <location evidence="1 8">Cell membrane</location>
        <topology evidence="1 8">Multi-pass membrane protein</topology>
    </subcellularLocation>
</comment>
<proteinExistence type="inferred from homology"/>
<name>A0ABV6J1Y7_9BACL</name>
<keyword evidence="2 8" id="KW-0813">Transport</keyword>
<dbReference type="RefSeq" id="WP_204821844.1">
    <property type="nucleotide sequence ID" value="NZ_JANHOF010000015.1"/>
</dbReference>
<feature type="transmembrane region" description="Helical" evidence="8">
    <location>
        <begin position="81"/>
        <end position="100"/>
    </location>
</feature>
<dbReference type="InterPro" id="IPR035906">
    <property type="entry name" value="MetI-like_sf"/>
</dbReference>
<feature type="transmembrane region" description="Helical" evidence="8">
    <location>
        <begin position="52"/>
        <end position="75"/>
    </location>
</feature>
<keyword evidence="3" id="KW-1003">Cell membrane</keyword>
<dbReference type="PROSITE" id="PS50928">
    <property type="entry name" value="ABC_TM1"/>
    <property type="match status" value="1"/>
</dbReference>
<keyword evidence="7 8" id="KW-0472">Membrane</keyword>
<keyword evidence="11" id="KW-1185">Reference proteome</keyword>
<dbReference type="SUPFAM" id="SSF161098">
    <property type="entry name" value="MetI-like"/>
    <property type="match status" value="1"/>
</dbReference>
<evidence type="ECO:0000256" key="2">
    <source>
        <dbReference type="ARBA" id="ARBA00022448"/>
    </source>
</evidence>
<dbReference type="InterPro" id="IPR010065">
    <property type="entry name" value="AA_ABC_transptr_permease_3TM"/>
</dbReference>
<protein>
    <submittedName>
        <fullName evidence="10">Ectoine/hydroxyectoine ABC transporter permease subunit EhuC</fullName>
    </submittedName>
</protein>
<evidence type="ECO:0000259" key="9">
    <source>
        <dbReference type="PROSITE" id="PS50928"/>
    </source>
</evidence>
<evidence type="ECO:0000256" key="6">
    <source>
        <dbReference type="ARBA" id="ARBA00022989"/>
    </source>
</evidence>
<dbReference type="CDD" id="cd06261">
    <property type="entry name" value="TM_PBP2"/>
    <property type="match status" value="1"/>
</dbReference>
<dbReference type="EMBL" id="JBHLVF010000003">
    <property type="protein sequence ID" value="MFC0389886.1"/>
    <property type="molecule type" value="Genomic_DNA"/>
</dbReference>
<keyword evidence="6 8" id="KW-1133">Transmembrane helix</keyword>
<feature type="transmembrane region" description="Helical" evidence="8">
    <location>
        <begin position="20"/>
        <end position="40"/>
    </location>
</feature>
<evidence type="ECO:0000313" key="10">
    <source>
        <dbReference type="EMBL" id="MFC0389886.1"/>
    </source>
</evidence>
<organism evidence="10 11">
    <name type="scientific">Paenibacillus mendelii</name>
    <dbReference type="NCBI Taxonomy" id="206163"/>
    <lineage>
        <taxon>Bacteria</taxon>
        <taxon>Bacillati</taxon>
        <taxon>Bacillota</taxon>
        <taxon>Bacilli</taxon>
        <taxon>Bacillales</taxon>
        <taxon>Paenibacillaceae</taxon>
        <taxon>Paenibacillus</taxon>
    </lineage>
</organism>
<evidence type="ECO:0000256" key="8">
    <source>
        <dbReference type="RuleBase" id="RU363032"/>
    </source>
</evidence>
<accession>A0ABV6J1Y7</accession>
<dbReference type="NCBIfam" id="TIGR01726">
    <property type="entry name" value="HEQRo_perm_3TM"/>
    <property type="match status" value="1"/>
</dbReference>
<dbReference type="Pfam" id="PF00528">
    <property type="entry name" value="BPD_transp_1"/>
    <property type="match status" value="1"/>
</dbReference>
<evidence type="ECO:0000313" key="11">
    <source>
        <dbReference type="Proteomes" id="UP001589818"/>
    </source>
</evidence>
<evidence type="ECO:0000256" key="4">
    <source>
        <dbReference type="ARBA" id="ARBA00022692"/>
    </source>
</evidence>
<feature type="transmembrane region" description="Helical" evidence="8">
    <location>
        <begin position="187"/>
        <end position="209"/>
    </location>
</feature>
<evidence type="ECO:0000256" key="5">
    <source>
        <dbReference type="ARBA" id="ARBA00022970"/>
    </source>
</evidence>
<dbReference type="InterPro" id="IPR014342">
    <property type="entry name" value="Ectoine_EhuC"/>
</dbReference>
<dbReference type="Proteomes" id="UP001589818">
    <property type="component" value="Unassembled WGS sequence"/>
</dbReference>
<dbReference type="Gene3D" id="1.10.3720.10">
    <property type="entry name" value="MetI-like"/>
    <property type="match status" value="1"/>
</dbReference>
<dbReference type="PANTHER" id="PTHR30614">
    <property type="entry name" value="MEMBRANE COMPONENT OF AMINO ACID ABC TRANSPORTER"/>
    <property type="match status" value="1"/>
</dbReference>
<evidence type="ECO:0000256" key="3">
    <source>
        <dbReference type="ARBA" id="ARBA00022475"/>
    </source>
</evidence>
<dbReference type="InterPro" id="IPR043429">
    <property type="entry name" value="ArtM/GltK/GlnP/TcyL/YhdX-like"/>
</dbReference>
<evidence type="ECO:0000256" key="7">
    <source>
        <dbReference type="ARBA" id="ARBA00023136"/>
    </source>
</evidence>
<dbReference type="InterPro" id="IPR000515">
    <property type="entry name" value="MetI-like"/>
</dbReference>
<dbReference type="NCBIfam" id="TIGR03004">
    <property type="entry name" value="ectoine_ehuC"/>
    <property type="match status" value="1"/>
</dbReference>
<feature type="domain" description="ABC transmembrane type-1" evidence="9">
    <location>
        <begin position="16"/>
        <end position="206"/>
    </location>
</feature>
<gene>
    <name evidence="10" type="primary">ehuC</name>
    <name evidence="10" type="ORF">ACFFJ8_00705</name>
</gene>
<keyword evidence="4 8" id="KW-0812">Transmembrane</keyword>
<keyword evidence="5" id="KW-0029">Amino-acid transport</keyword>
<comment type="similarity">
    <text evidence="8">Belongs to the binding-protein-dependent transport system permease family.</text>
</comment>
<reference evidence="10 11" key="1">
    <citation type="submission" date="2024-09" db="EMBL/GenBank/DDBJ databases">
        <authorList>
            <person name="Sun Q."/>
            <person name="Mori K."/>
        </authorList>
    </citation>
    <scope>NUCLEOTIDE SEQUENCE [LARGE SCALE GENOMIC DNA]</scope>
    <source>
        <strain evidence="10 11">CCM 4839</strain>
    </source>
</reference>
<dbReference type="PANTHER" id="PTHR30614:SF0">
    <property type="entry name" value="L-CYSTINE TRANSPORT SYSTEM PERMEASE PROTEIN TCYL"/>
    <property type="match status" value="1"/>
</dbReference>
<sequence>MDWLALDLLPPLLKGLKITLLLTLYSIILALCFSFLAGIGRLSHSRILRSIVAAYVEIFRGTSLLVQLFWIYFALPMLLDIRLSAMTAAVLALGLNYGAYGSEVVRSSILAVPKGQVEASIALNMTPYQRMRRIILPQAWAMMLPGFGNLQIELLKGTSLVYLITLMDVTYQGITLRSFDISRTPAIFAWILILYFVTAYALTLLIRFAERKAAAGRG</sequence>
<evidence type="ECO:0000256" key="1">
    <source>
        <dbReference type="ARBA" id="ARBA00004651"/>
    </source>
</evidence>